<dbReference type="AlphaFoldDB" id="A0A7G2C5G8"/>
<sequence length="202" mass="23107">METILIMGASLMEYGYSSHWVSRLADAYARKAFVYNAGLAGYNSDWLHSILISDTLSTRLVPASMQRPLFITLMVGSNDCSHGLQHVPLARYKKNLHDIIDLLCQRFHPRLGVLVLSIPPIDEVRWPIGKMKKTDRTFADSLRYSEAMKEVVQGVQAAPRLPGGSVFRHLLPRYTGKIRYRHPQVRQTRTMDPFVLRRTARE</sequence>
<dbReference type="Gene3D" id="3.40.50.1110">
    <property type="entry name" value="SGNH hydrolase"/>
    <property type="match status" value="1"/>
</dbReference>
<keyword evidence="2" id="KW-0378">Hydrolase</keyword>
<keyword evidence="3" id="KW-1185">Reference proteome</keyword>
<dbReference type="EMBL" id="LR877148">
    <property type="protein sequence ID" value="CAD2215048.1"/>
    <property type="molecule type" value="Genomic_DNA"/>
</dbReference>
<evidence type="ECO:0000259" key="1">
    <source>
        <dbReference type="Pfam" id="PF13472"/>
    </source>
</evidence>
<gene>
    <name evidence="2" type="ORF">ADEAN_000250100</name>
</gene>
<dbReference type="Proteomes" id="UP000515908">
    <property type="component" value="Chromosome 04"/>
</dbReference>
<evidence type="ECO:0000313" key="2">
    <source>
        <dbReference type="EMBL" id="CAD2215048.1"/>
    </source>
</evidence>
<dbReference type="PANTHER" id="PTHR14209:SF19">
    <property type="entry name" value="ISOAMYL ACETATE-HYDROLYZING ESTERASE 1 HOMOLOG"/>
    <property type="match status" value="1"/>
</dbReference>
<dbReference type="InterPro" id="IPR045136">
    <property type="entry name" value="Iah1-like"/>
</dbReference>
<reference evidence="2 3" key="1">
    <citation type="submission" date="2020-08" db="EMBL/GenBank/DDBJ databases">
        <authorList>
            <person name="Newling K."/>
            <person name="Davey J."/>
            <person name="Forrester S."/>
        </authorList>
    </citation>
    <scope>NUCLEOTIDE SEQUENCE [LARGE SCALE GENOMIC DNA]</scope>
    <source>
        <strain evidence="3">Crithidia deanei Carvalho (ATCC PRA-265)</strain>
    </source>
</reference>
<dbReference type="GO" id="GO:0016787">
    <property type="term" value="F:hydrolase activity"/>
    <property type="evidence" value="ECO:0007669"/>
    <property type="project" value="UniProtKB-KW"/>
</dbReference>
<evidence type="ECO:0000313" key="3">
    <source>
        <dbReference type="Proteomes" id="UP000515908"/>
    </source>
</evidence>
<organism evidence="2 3">
    <name type="scientific">Angomonas deanei</name>
    <dbReference type="NCBI Taxonomy" id="59799"/>
    <lineage>
        <taxon>Eukaryota</taxon>
        <taxon>Discoba</taxon>
        <taxon>Euglenozoa</taxon>
        <taxon>Kinetoplastea</taxon>
        <taxon>Metakinetoplastina</taxon>
        <taxon>Trypanosomatida</taxon>
        <taxon>Trypanosomatidae</taxon>
        <taxon>Strigomonadinae</taxon>
        <taxon>Angomonas</taxon>
    </lineage>
</organism>
<dbReference type="PANTHER" id="PTHR14209">
    <property type="entry name" value="ISOAMYL ACETATE-HYDROLYZING ESTERASE 1"/>
    <property type="match status" value="1"/>
</dbReference>
<name>A0A7G2C5G8_9TRYP</name>
<proteinExistence type="predicted"/>
<protein>
    <submittedName>
        <fullName evidence="2">GDSL-like Lipase/Acylhydrolase family/GDSL-like Lipase/Acylhydrolase, putative</fullName>
    </submittedName>
</protein>
<dbReference type="InterPro" id="IPR036514">
    <property type="entry name" value="SGNH_hydro_sf"/>
</dbReference>
<dbReference type="VEuPathDB" id="TriTrypDB:ADEAN_000250100"/>
<dbReference type="SUPFAM" id="SSF52266">
    <property type="entry name" value="SGNH hydrolase"/>
    <property type="match status" value="1"/>
</dbReference>
<feature type="domain" description="SGNH hydrolase-type esterase" evidence="1">
    <location>
        <begin position="8"/>
        <end position="154"/>
    </location>
</feature>
<dbReference type="Pfam" id="PF13472">
    <property type="entry name" value="Lipase_GDSL_2"/>
    <property type="match status" value="1"/>
</dbReference>
<accession>A0A7G2C5G8</accession>
<dbReference type="InterPro" id="IPR013830">
    <property type="entry name" value="SGNH_hydro"/>
</dbReference>